<dbReference type="EMBL" id="JBBXMP010000086">
    <property type="protein sequence ID" value="KAL0063206.1"/>
    <property type="molecule type" value="Genomic_DNA"/>
</dbReference>
<keyword evidence="3" id="KW-1185">Reference proteome</keyword>
<accession>A0ABR2ZNS6</accession>
<evidence type="ECO:0000313" key="2">
    <source>
        <dbReference type="EMBL" id="KAL0063206.1"/>
    </source>
</evidence>
<evidence type="ECO:0000313" key="3">
    <source>
        <dbReference type="Proteomes" id="UP001437256"/>
    </source>
</evidence>
<proteinExistence type="predicted"/>
<feature type="compositionally biased region" description="Basic residues" evidence="1">
    <location>
        <begin position="1"/>
        <end position="11"/>
    </location>
</feature>
<dbReference type="Proteomes" id="UP001437256">
    <property type="component" value="Unassembled WGS sequence"/>
</dbReference>
<sequence>MVRPRKYKTKAQQRQAVLEKSRRSYNKHRERILMRKQTKRNKVKTTQGQVLVMELLGSMHQISKDELDKDDQKRARRYFESLLDGYRAELSRTFTSDPLGFYASLYHRTIIWLDGGSSGTSPFSQLESQIQKLDTTLTLHMRKIQNLFSDQTLYQRYASLQELVQEHIACIDELEYGQLVDGLMDKEQLYEKHRDQRCVYQNISCVPYLSGTKAPL</sequence>
<protein>
    <submittedName>
        <fullName evidence="2">Uncharacterized protein</fullName>
    </submittedName>
</protein>
<name>A0ABR2ZNS6_9AGAR</name>
<evidence type="ECO:0000256" key="1">
    <source>
        <dbReference type="SAM" id="MobiDB-lite"/>
    </source>
</evidence>
<organism evidence="2 3">
    <name type="scientific">Marasmius tenuissimus</name>
    <dbReference type="NCBI Taxonomy" id="585030"/>
    <lineage>
        <taxon>Eukaryota</taxon>
        <taxon>Fungi</taxon>
        <taxon>Dikarya</taxon>
        <taxon>Basidiomycota</taxon>
        <taxon>Agaricomycotina</taxon>
        <taxon>Agaricomycetes</taxon>
        <taxon>Agaricomycetidae</taxon>
        <taxon>Agaricales</taxon>
        <taxon>Marasmiineae</taxon>
        <taxon>Marasmiaceae</taxon>
        <taxon>Marasmius</taxon>
    </lineage>
</organism>
<reference evidence="2 3" key="1">
    <citation type="submission" date="2024-05" db="EMBL/GenBank/DDBJ databases">
        <title>A draft genome resource for the thread blight pathogen Marasmius tenuissimus strain MS-2.</title>
        <authorList>
            <person name="Yulfo-Soto G.E."/>
            <person name="Baruah I.K."/>
            <person name="Amoako-Attah I."/>
            <person name="Bukari Y."/>
            <person name="Meinhardt L.W."/>
            <person name="Bailey B.A."/>
            <person name="Cohen S.P."/>
        </authorList>
    </citation>
    <scope>NUCLEOTIDE SEQUENCE [LARGE SCALE GENOMIC DNA]</scope>
    <source>
        <strain evidence="2 3">MS-2</strain>
    </source>
</reference>
<gene>
    <name evidence="2" type="ORF">AAF712_009904</name>
</gene>
<feature type="region of interest" description="Disordered" evidence="1">
    <location>
        <begin position="1"/>
        <end position="23"/>
    </location>
</feature>
<comment type="caution">
    <text evidence="2">The sequence shown here is derived from an EMBL/GenBank/DDBJ whole genome shotgun (WGS) entry which is preliminary data.</text>
</comment>